<organism evidence="5 6">
    <name type="scientific">Haloarcula saliterrae</name>
    <dbReference type="NCBI Taxonomy" id="2950534"/>
    <lineage>
        <taxon>Archaea</taxon>
        <taxon>Methanobacteriati</taxon>
        <taxon>Methanobacteriota</taxon>
        <taxon>Stenosarchaea group</taxon>
        <taxon>Halobacteria</taxon>
        <taxon>Halobacteriales</taxon>
        <taxon>Haloarculaceae</taxon>
        <taxon>Haloarcula</taxon>
    </lineage>
</organism>
<dbReference type="InterPro" id="IPR004365">
    <property type="entry name" value="NA-bd_OB_tRNA"/>
</dbReference>
<dbReference type="PANTHER" id="PTHR13356">
    <property type="entry name" value="OB FOLD NUCLEIC ACID BINDING PROTEIN-RELATED"/>
    <property type="match status" value="1"/>
</dbReference>
<feature type="compositionally biased region" description="Low complexity" evidence="2">
    <location>
        <begin position="406"/>
        <end position="416"/>
    </location>
</feature>
<dbReference type="InterPro" id="IPR031657">
    <property type="entry name" value="REPA_OB_2"/>
</dbReference>
<gene>
    <name evidence="5" type="ORF">NDI56_19025</name>
</gene>
<dbReference type="NCBIfam" id="NF005551">
    <property type="entry name" value="PRK07211.1"/>
    <property type="match status" value="1"/>
</dbReference>
<dbReference type="EMBL" id="JAMQON010000007">
    <property type="protein sequence ID" value="MDS0261498.1"/>
    <property type="molecule type" value="Genomic_DNA"/>
</dbReference>
<feature type="domain" description="Replication protein A OB" evidence="4">
    <location>
        <begin position="273"/>
        <end position="340"/>
    </location>
</feature>
<dbReference type="CDD" id="cd04491">
    <property type="entry name" value="SoSSB_OBF"/>
    <property type="match status" value="3"/>
</dbReference>
<sequence length="480" mass="50834">MGSIADIYADLETDVSEEEFREAVEEKVEQMGGLADEETAAMLLAHELNEGEVETIADIEPGMDEVKFLAKVMAIGDLKTFEREGEDEDGRVINVEAADETASVRLAFWDGQAVDIDDGMLSVGDVLRVKGRPKDGYNGLEVSVDKAEQDDDATIDVEPGDGSTVEALTMGQSDVSLRGLVLDTDSVRTFDRDDGSEGKVSNLTLGDETGRVRVTMWDDRADRATEISAGTAVEVVDGYVRERDGSLELHVGDDGAVDEIDEAVDFQPDADPIDSVEMDQTVDIAGVVRSTDPVRTFDRDDGSEGQVRNIRIQDATGDIRVALWGDKADKDIAPGDEVLAADVEIQDGWQDDLEASASWNASIVVLDDGTGVAPTPEEAEDDQHAGLSSFGGDDGSSGGGRDDSAADAGSDGAAAGTDGGTQAAEQVEFTGTVVQTGDPVVLDDGEQTMSVETGERVQLGQELTVRGVVEDGQLDADDVF</sequence>
<evidence type="ECO:0000259" key="4">
    <source>
        <dbReference type="Pfam" id="PF16900"/>
    </source>
</evidence>
<dbReference type="Pfam" id="PF01336">
    <property type="entry name" value="tRNA_anti-codon"/>
    <property type="match status" value="2"/>
</dbReference>
<name>A0ABU2FHT2_9EURY</name>
<dbReference type="InterPro" id="IPR051231">
    <property type="entry name" value="SOSS-B"/>
</dbReference>
<dbReference type="SUPFAM" id="SSF50249">
    <property type="entry name" value="Nucleic acid-binding proteins"/>
    <property type="match status" value="3"/>
</dbReference>
<feature type="region of interest" description="Disordered" evidence="2">
    <location>
        <begin position="368"/>
        <end position="421"/>
    </location>
</feature>
<dbReference type="RefSeq" id="WP_310921355.1">
    <property type="nucleotide sequence ID" value="NZ_JAMQON010000007.1"/>
</dbReference>
<comment type="caution">
    <text evidence="5">The sequence shown here is derived from an EMBL/GenBank/DDBJ whole genome shotgun (WGS) entry which is preliminary data.</text>
</comment>
<feature type="domain" description="OB" evidence="3">
    <location>
        <begin position="89"/>
        <end position="148"/>
    </location>
</feature>
<keyword evidence="1" id="KW-0238">DNA-binding</keyword>
<protein>
    <submittedName>
        <fullName evidence="5">Single-stranded DNA binding protein</fullName>
    </submittedName>
</protein>
<dbReference type="Proteomes" id="UP001259659">
    <property type="component" value="Unassembled WGS sequence"/>
</dbReference>
<dbReference type="PANTHER" id="PTHR13356:SF10">
    <property type="entry name" value="REPLICATION FACTOR-A PROTEIN 1"/>
    <property type="match status" value="1"/>
</dbReference>
<proteinExistence type="predicted"/>
<evidence type="ECO:0000256" key="2">
    <source>
        <dbReference type="SAM" id="MobiDB-lite"/>
    </source>
</evidence>
<evidence type="ECO:0000259" key="3">
    <source>
        <dbReference type="Pfam" id="PF01336"/>
    </source>
</evidence>
<keyword evidence="6" id="KW-1185">Reference proteome</keyword>
<reference evidence="5 6" key="1">
    <citation type="submission" date="2022-06" db="EMBL/GenBank/DDBJ databases">
        <title>Haloarcula sp. a new haloarchaeum isolate from saline soil.</title>
        <authorList>
            <person name="Strakova D."/>
            <person name="Galisteo C."/>
            <person name="Sanchez-Porro C."/>
            <person name="Ventosa A."/>
        </authorList>
    </citation>
    <scope>NUCLEOTIDE SEQUENCE [LARGE SCALE GENOMIC DNA]</scope>
    <source>
        <strain evidence="5 6">S1CR25-12</strain>
    </source>
</reference>
<evidence type="ECO:0000256" key="1">
    <source>
        <dbReference type="ARBA" id="ARBA00023125"/>
    </source>
</evidence>
<evidence type="ECO:0000313" key="5">
    <source>
        <dbReference type="EMBL" id="MDS0261498.1"/>
    </source>
</evidence>
<dbReference type="Pfam" id="PF16900">
    <property type="entry name" value="REPA_OB_2"/>
    <property type="match status" value="1"/>
</dbReference>
<dbReference type="InterPro" id="IPR012340">
    <property type="entry name" value="NA-bd_OB-fold"/>
</dbReference>
<accession>A0ABU2FHT2</accession>
<dbReference type="Gene3D" id="2.40.50.140">
    <property type="entry name" value="Nucleic acid-binding proteins"/>
    <property type="match status" value="3"/>
</dbReference>
<evidence type="ECO:0000313" key="6">
    <source>
        <dbReference type="Proteomes" id="UP001259659"/>
    </source>
</evidence>
<feature type="domain" description="OB" evidence="3">
    <location>
        <begin position="175"/>
        <end position="252"/>
    </location>
</feature>